<dbReference type="EMBL" id="VORO01000010">
    <property type="protein sequence ID" value="TXD89000.1"/>
    <property type="molecule type" value="Genomic_DNA"/>
</dbReference>
<dbReference type="OrthoDB" id="583431at2"/>
<evidence type="ECO:0000313" key="1">
    <source>
        <dbReference type="EMBL" id="TXD89000.1"/>
    </source>
</evidence>
<gene>
    <name evidence="1" type="ORF">ESY86_10955</name>
</gene>
<keyword evidence="2" id="KW-1185">Reference proteome</keyword>
<dbReference type="Proteomes" id="UP000321578">
    <property type="component" value="Unassembled WGS sequence"/>
</dbReference>
<organism evidence="1 2">
    <name type="scientific">Subsaximicrobium wynnwilliamsii</name>
    <dbReference type="NCBI Taxonomy" id="291179"/>
    <lineage>
        <taxon>Bacteria</taxon>
        <taxon>Pseudomonadati</taxon>
        <taxon>Bacteroidota</taxon>
        <taxon>Flavobacteriia</taxon>
        <taxon>Flavobacteriales</taxon>
        <taxon>Flavobacteriaceae</taxon>
        <taxon>Subsaximicrobium</taxon>
    </lineage>
</organism>
<dbReference type="AlphaFoldDB" id="A0A5C6ZIJ3"/>
<comment type="caution">
    <text evidence="1">The sequence shown here is derived from an EMBL/GenBank/DDBJ whole genome shotgun (WGS) entry which is preliminary data.</text>
</comment>
<reference evidence="1 2" key="1">
    <citation type="submission" date="2019-08" db="EMBL/GenBank/DDBJ databases">
        <title>Genomes of Subsaximicrobium wynnwilliamsii strains.</title>
        <authorList>
            <person name="Bowman J.P."/>
        </authorList>
    </citation>
    <scope>NUCLEOTIDE SEQUENCE [LARGE SCALE GENOMIC DNA]</scope>
    <source>
        <strain evidence="1 2">2-80-2</strain>
    </source>
</reference>
<dbReference type="RefSeq" id="WP_147086624.1">
    <property type="nucleotide sequence ID" value="NZ_VORM01000005.1"/>
</dbReference>
<name>A0A5C6ZIJ3_9FLAO</name>
<evidence type="ECO:0000313" key="2">
    <source>
        <dbReference type="Proteomes" id="UP000321578"/>
    </source>
</evidence>
<proteinExistence type="predicted"/>
<dbReference type="Pfam" id="PF19458">
    <property type="entry name" value="DUF5995"/>
    <property type="match status" value="1"/>
</dbReference>
<dbReference type="InterPro" id="IPR046037">
    <property type="entry name" value="DUF5995"/>
</dbReference>
<protein>
    <submittedName>
        <fullName evidence="1">Uncharacterized protein</fullName>
    </submittedName>
</protein>
<accession>A0A5C6ZIJ3</accession>
<sequence>MPGATTIKNVIEELDAIINESIKTNSRMGLFAYIYKRTTAEVAAEIALGHFKDNQNLERLDVAFANLYLDAYRDYKSHQQVSASWAFAFDQVHEPLTIVQHIMLGMNVHINLDLAVATANTMSGREILDIEEDFNKVNDILLQITNELQDRLSRVSPLMFILDVLGENKDEKIIDFSMRKARGQSWNASNLLWSLGENKSGQAINSIDQLVLKLGKCIKTPKTRTVRFFLRVIQKFETKQVGSIISKLRAD</sequence>